<sequence>MKRALVTSTPIYGLQRKVFISFVTRG</sequence>
<organism evidence="1">
    <name type="scientific">Arundo donax</name>
    <name type="common">Giant reed</name>
    <name type="synonym">Donax arundinaceus</name>
    <dbReference type="NCBI Taxonomy" id="35708"/>
    <lineage>
        <taxon>Eukaryota</taxon>
        <taxon>Viridiplantae</taxon>
        <taxon>Streptophyta</taxon>
        <taxon>Embryophyta</taxon>
        <taxon>Tracheophyta</taxon>
        <taxon>Spermatophyta</taxon>
        <taxon>Magnoliopsida</taxon>
        <taxon>Liliopsida</taxon>
        <taxon>Poales</taxon>
        <taxon>Poaceae</taxon>
        <taxon>PACMAD clade</taxon>
        <taxon>Arundinoideae</taxon>
        <taxon>Arundineae</taxon>
        <taxon>Arundo</taxon>
    </lineage>
</organism>
<protein>
    <submittedName>
        <fullName evidence="1">Uncharacterized protein</fullName>
    </submittedName>
</protein>
<dbReference type="AlphaFoldDB" id="A0A0A8Y296"/>
<reference evidence="1" key="2">
    <citation type="journal article" date="2015" name="Data Brief">
        <title>Shoot transcriptome of the giant reed, Arundo donax.</title>
        <authorList>
            <person name="Barrero R.A."/>
            <person name="Guerrero F.D."/>
            <person name="Moolhuijzen P."/>
            <person name="Goolsby J.A."/>
            <person name="Tidwell J."/>
            <person name="Bellgard S.E."/>
            <person name="Bellgard M.I."/>
        </authorList>
    </citation>
    <scope>NUCLEOTIDE SEQUENCE</scope>
    <source>
        <tissue evidence="1">Shoot tissue taken approximately 20 cm above the soil surface</tissue>
    </source>
</reference>
<proteinExistence type="predicted"/>
<dbReference type="EMBL" id="GBRH01278585">
    <property type="protein sequence ID" value="JAD19310.1"/>
    <property type="molecule type" value="Transcribed_RNA"/>
</dbReference>
<accession>A0A0A8Y296</accession>
<evidence type="ECO:0000313" key="1">
    <source>
        <dbReference type="EMBL" id="JAD19310.1"/>
    </source>
</evidence>
<name>A0A0A8Y296_ARUDO</name>
<reference evidence="1" key="1">
    <citation type="submission" date="2014-09" db="EMBL/GenBank/DDBJ databases">
        <authorList>
            <person name="Magalhaes I.L.F."/>
            <person name="Oliveira U."/>
            <person name="Santos F.R."/>
            <person name="Vidigal T.H.D.A."/>
            <person name="Brescovit A.D."/>
            <person name="Santos A.J."/>
        </authorList>
    </citation>
    <scope>NUCLEOTIDE SEQUENCE</scope>
    <source>
        <tissue evidence="1">Shoot tissue taken approximately 20 cm above the soil surface</tissue>
    </source>
</reference>